<evidence type="ECO:0000313" key="2">
    <source>
        <dbReference type="Proteomes" id="UP000177810"/>
    </source>
</evidence>
<evidence type="ECO:0000313" key="1">
    <source>
        <dbReference type="EMBL" id="OGZ32938.1"/>
    </source>
</evidence>
<dbReference type="InterPro" id="IPR027417">
    <property type="entry name" value="P-loop_NTPase"/>
</dbReference>
<dbReference type="SUPFAM" id="SSF52540">
    <property type="entry name" value="P-loop containing nucleoside triphosphate hydrolases"/>
    <property type="match status" value="1"/>
</dbReference>
<dbReference type="EMBL" id="MHMT01000010">
    <property type="protein sequence ID" value="OGZ32938.1"/>
    <property type="molecule type" value="Genomic_DNA"/>
</dbReference>
<gene>
    <name evidence="1" type="ORF">A2V69_02960</name>
</gene>
<proteinExistence type="predicted"/>
<name>A0A1G2F5S5_9BACT</name>
<organism evidence="1 2">
    <name type="scientific">Candidatus Portnoybacteria bacterium RBG_13_40_8</name>
    <dbReference type="NCBI Taxonomy" id="1801990"/>
    <lineage>
        <taxon>Bacteria</taxon>
        <taxon>Candidatus Portnoyibacteriota</taxon>
    </lineage>
</organism>
<protein>
    <submittedName>
        <fullName evidence="1">Uncharacterized protein</fullName>
    </submittedName>
</protein>
<accession>A0A1G2F5S5</accession>
<dbReference type="AlphaFoldDB" id="A0A1G2F5S5"/>
<sequence>MKYIFIGGIPTSGKSFLAEKIAKAKNIAHIDVWREEMGKNPALEPWVNFYWKLNEKEYYKNTSCDKQWENLKNQSEALWPETKRRINKIIESGKPAIFEGVSLLPHLIKKDFNFPGIFLLGKSFEETFERNKKAPRWGKTEELQKTEAESFFFCERIHYKQEAEKFEFKTFEDIDEAEKEILKSF</sequence>
<comment type="caution">
    <text evidence="1">The sequence shown here is derived from an EMBL/GenBank/DDBJ whole genome shotgun (WGS) entry which is preliminary data.</text>
</comment>
<dbReference type="Gene3D" id="3.40.50.300">
    <property type="entry name" value="P-loop containing nucleotide triphosphate hydrolases"/>
    <property type="match status" value="1"/>
</dbReference>
<reference evidence="1 2" key="1">
    <citation type="journal article" date="2016" name="Nat. Commun.">
        <title>Thousands of microbial genomes shed light on interconnected biogeochemical processes in an aquifer system.</title>
        <authorList>
            <person name="Anantharaman K."/>
            <person name="Brown C.T."/>
            <person name="Hug L.A."/>
            <person name="Sharon I."/>
            <person name="Castelle C.J."/>
            <person name="Probst A.J."/>
            <person name="Thomas B.C."/>
            <person name="Singh A."/>
            <person name="Wilkins M.J."/>
            <person name="Karaoz U."/>
            <person name="Brodie E.L."/>
            <person name="Williams K.H."/>
            <person name="Hubbard S.S."/>
            <person name="Banfield J.F."/>
        </authorList>
    </citation>
    <scope>NUCLEOTIDE SEQUENCE [LARGE SCALE GENOMIC DNA]</scope>
</reference>
<dbReference type="Proteomes" id="UP000177810">
    <property type="component" value="Unassembled WGS sequence"/>
</dbReference>
<dbReference type="STRING" id="1801990.A2V69_02960"/>